<dbReference type="EMBL" id="HBUE01043774">
    <property type="protein sequence ID" value="CAG6461801.1"/>
    <property type="molecule type" value="Transcribed_RNA"/>
</dbReference>
<accession>A0A8D8F7Z4</accession>
<proteinExistence type="predicted"/>
<sequence>MVVLIVRSGNPDVQRIARTVRLRVQPVQLALPVAARAAAEERQDPLAAAARRHRLLMLKTCVRSAVVDDVFGGFVAAAAGADPLQQQQQDRHGGVDREQRLPVGFELELAVGFLFDDQRVGYDEWDDEGFAAPEDCHEEHYAGYE</sequence>
<name>A0A8D8F7Z4_CULPI</name>
<dbReference type="AlphaFoldDB" id="A0A8D8F7Z4"/>
<reference evidence="1" key="1">
    <citation type="submission" date="2021-05" db="EMBL/GenBank/DDBJ databases">
        <authorList>
            <person name="Alioto T."/>
            <person name="Alioto T."/>
            <person name="Gomez Garrido J."/>
        </authorList>
    </citation>
    <scope>NUCLEOTIDE SEQUENCE</scope>
</reference>
<protein>
    <submittedName>
        <fullName evidence="1">(northern house mosquito) hypothetical protein</fullName>
    </submittedName>
</protein>
<organism evidence="1">
    <name type="scientific">Culex pipiens</name>
    <name type="common">House mosquito</name>
    <dbReference type="NCBI Taxonomy" id="7175"/>
    <lineage>
        <taxon>Eukaryota</taxon>
        <taxon>Metazoa</taxon>
        <taxon>Ecdysozoa</taxon>
        <taxon>Arthropoda</taxon>
        <taxon>Hexapoda</taxon>
        <taxon>Insecta</taxon>
        <taxon>Pterygota</taxon>
        <taxon>Neoptera</taxon>
        <taxon>Endopterygota</taxon>
        <taxon>Diptera</taxon>
        <taxon>Nematocera</taxon>
        <taxon>Culicoidea</taxon>
        <taxon>Culicidae</taxon>
        <taxon>Culicinae</taxon>
        <taxon>Culicini</taxon>
        <taxon>Culex</taxon>
        <taxon>Culex</taxon>
    </lineage>
</organism>
<evidence type="ECO:0000313" key="1">
    <source>
        <dbReference type="EMBL" id="CAG6461801.1"/>
    </source>
</evidence>
<dbReference type="EMBL" id="HBUE01043771">
    <property type="protein sequence ID" value="CAG6461800.1"/>
    <property type="molecule type" value="Transcribed_RNA"/>
</dbReference>
<dbReference type="EMBL" id="HBUE01043776">
    <property type="protein sequence ID" value="CAG6461803.1"/>
    <property type="molecule type" value="Transcribed_RNA"/>
</dbReference>